<evidence type="ECO:0000256" key="1">
    <source>
        <dbReference type="SAM" id="MobiDB-lite"/>
    </source>
</evidence>
<evidence type="ECO:0000313" key="2">
    <source>
        <dbReference type="EMBL" id="KAG5263857.1"/>
    </source>
</evidence>
<sequence length="124" mass="13341">MAVLVLFRSRYSGLLSIFKGPVNSSAAGTGEGGIRRRLIRYPCHYGSTCQSLSSAAHLQLCVVQSCDSPTGDDNPSGTEDALTGNEGQGSEEPQQKLCSLASLCQGECKIWFRMWPCTKTHKGL</sequence>
<feature type="region of interest" description="Disordered" evidence="1">
    <location>
        <begin position="67"/>
        <end position="93"/>
    </location>
</feature>
<dbReference type="EMBL" id="JADWDJ010000021">
    <property type="protein sequence ID" value="KAG5263857.1"/>
    <property type="molecule type" value="Genomic_DNA"/>
</dbReference>
<dbReference type="Proteomes" id="UP000823561">
    <property type="component" value="Chromosome 21"/>
</dbReference>
<protein>
    <submittedName>
        <fullName evidence="2">Uncharacterized protein</fullName>
    </submittedName>
</protein>
<evidence type="ECO:0000313" key="3">
    <source>
        <dbReference type="Proteomes" id="UP000823561"/>
    </source>
</evidence>
<feature type="compositionally biased region" description="Polar residues" evidence="1">
    <location>
        <begin position="67"/>
        <end position="77"/>
    </location>
</feature>
<organism evidence="2 3">
    <name type="scientific">Alosa alosa</name>
    <name type="common">allis shad</name>
    <dbReference type="NCBI Taxonomy" id="278164"/>
    <lineage>
        <taxon>Eukaryota</taxon>
        <taxon>Metazoa</taxon>
        <taxon>Chordata</taxon>
        <taxon>Craniata</taxon>
        <taxon>Vertebrata</taxon>
        <taxon>Euteleostomi</taxon>
        <taxon>Actinopterygii</taxon>
        <taxon>Neopterygii</taxon>
        <taxon>Teleostei</taxon>
        <taxon>Clupei</taxon>
        <taxon>Clupeiformes</taxon>
        <taxon>Clupeoidei</taxon>
        <taxon>Clupeidae</taxon>
        <taxon>Alosa</taxon>
    </lineage>
</organism>
<accession>A0AAV6FRY5</accession>
<proteinExistence type="predicted"/>
<keyword evidence="3" id="KW-1185">Reference proteome</keyword>
<dbReference type="AlphaFoldDB" id="A0AAV6FRY5"/>
<gene>
    <name evidence="2" type="ORF">AALO_G00269410</name>
</gene>
<reference evidence="2" key="1">
    <citation type="submission" date="2020-10" db="EMBL/GenBank/DDBJ databases">
        <title>Chromosome-scale genome assembly of the Allis shad, Alosa alosa.</title>
        <authorList>
            <person name="Margot Z."/>
            <person name="Christophe K."/>
            <person name="Cabau C."/>
            <person name="Louis A."/>
            <person name="Berthelot C."/>
            <person name="Parey E."/>
            <person name="Roest Crollius H."/>
            <person name="Montfort J."/>
            <person name="Robinson-Rechavi M."/>
            <person name="Bucao C."/>
            <person name="Bouchez O."/>
            <person name="Gislard M."/>
            <person name="Lluch J."/>
            <person name="Milhes M."/>
            <person name="Lampietro C."/>
            <person name="Lopez Roques C."/>
            <person name="Donnadieu C."/>
            <person name="Braasch I."/>
            <person name="Desvignes T."/>
            <person name="Postlethwait J."/>
            <person name="Bobe J."/>
            <person name="Guiguen Y."/>
        </authorList>
    </citation>
    <scope>NUCLEOTIDE SEQUENCE</scope>
    <source>
        <strain evidence="2">M-15738</strain>
        <tissue evidence="2">Blood</tissue>
    </source>
</reference>
<comment type="caution">
    <text evidence="2">The sequence shown here is derived from an EMBL/GenBank/DDBJ whole genome shotgun (WGS) entry which is preliminary data.</text>
</comment>
<name>A0AAV6FRY5_9TELE</name>